<evidence type="ECO:0000313" key="2">
    <source>
        <dbReference type="Proteomes" id="UP000253688"/>
    </source>
</evidence>
<evidence type="ECO:0000313" key="1">
    <source>
        <dbReference type="EMBL" id="RBA45206.1"/>
    </source>
</evidence>
<protein>
    <submittedName>
        <fullName evidence="1">Uncharacterized protein</fullName>
    </submittedName>
</protein>
<sequence>MFEYLIIAVLVGWSAIVVFKKVFPQTANAMFMSLSNVCQHFGWQRLALRLKPKMVVGCGGGCGCASDEKDNKKTEDIQAVKWR</sequence>
<dbReference type="RefSeq" id="WP_039046864.1">
    <property type="nucleotide sequence ID" value="NZ_BKFG01000010.1"/>
</dbReference>
<dbReference type="InterPro" id="IPR046494">
    <property type="entry name" value="DUF6587"/>
</dbReference>
<dbReference type="Proteomes" id="UP000253688">
    <property type="component" value="Unassembled WGS sequence"/>
</dbReference>
<proteinExistence type="predicted"/>
<gene>
    <name evidence="1" type="ORF">DC346_12685</name>
</gene>
<dbReference type="EMBL" id="QEWH01000074">
    <property type="protein sequence ID" value="RBA45206.1"/>
    <property type="molecule type" value="Genomic_DNA"/>
</dbReference>
<name>A0A2R4USV3_ACIJU</name>
<dbReference type="AlphaFoldDB" id="A0A2R4USV3"/>
<dbReference type="STRING" id="40215.BVL33_16165"/>
<dbReference type="Pfam" id="PF20228">
    <property type="entry name" value="DUF6587"/>
    <property type="match status" value="1"/>
</dbReference>
<accession>A0A2R4USV3</accession>
<comment type="caution">
    <text evidence="1">The sequence shown here is derived from an EMBL/GenBank/DDBJ whole genome shotgun (WGS) entry which is preliminary data.</text>
</comment>
<organism evidence="1 2">
    <name type="scientific">Acinetobacter junii</name>
    <dbReference type="NCBI Taxonomy" id="40215"/>
    <lineage>
        <taxon>Bacteria</taxon>
        <taxon>Pseudomonadati</taxon>
        <taxon>Pseudomonadota</taxon>
        <taxon>Gammaproteobacteria</taxon>
        <taxon>Moraxellales</taxon>
        <taxon>Moraxellaceae</taxon>
        <taxon>Acinetobacter</taxon>
    </lineage>
</organism>
<reference evidence="1 2" key="1">
    <citation type="submission" date="2018-04" db="EMBL/GenBank/DDBJ databases">
        <title>Acinetobacter junii Genome sequencing and assembly.</title>
        <authorList>
            <person name="Su J."/>
            <person name="Rensing C."/>
            <person name="Mazhar H.S."/>
        </authorList>
    </citation>
    <scope>NUCLEOTIDE SEQUENCE [LARGE SCALE GENOMIC DNA]</scope>
    <source>
        <strain evidence="1 2">SC22</strain>
    </source>
</reference>